<evidence type="ECO:0000313" key="6">
    <source>
        <dbReference type="Proteomes" id="UP001251528"/>
    </source>
</evidence>
<dbReference type="Pfam" id="PF01375">
    <property type="entry name" value="Enterotoxin_a"/>
    <property type="match status" value="1"/>
</dbReference>
<gene>
    <name evidence="5" type="ORF">QQS21_009492</name>
</gene>
<dbReference type="Proteomes" id="UP001251528">
    <property type="component" value="Unassembled WGS sequence"/>
</dbReference>
<reference evidence="5" key="1">
    <citation type="submission" date="2023-06" db="EMBL/GenBank/DDBJ databases">
        <title>Conoideocrella luteorostrata (Hypocreales: Clavicipitaceae), a potential biocontrol fungus for elongate hemlock scale in United States Christmas tree production areas.</title>
        <authorList>
            <person name="Barrett H."/>
            <person name="Lovett B."/>
            <person name="Macias A.M."/>
            <person name="Stajich J.E."/>
            <person name="Kasson M.T."/>
        </authorList>
    </citation>
    <scope>NUCLEOTIDE SEQUENCE</scope>
    <source>
        <strain evidence="5">ARSEF 14590</strain>
    </source>
</reference>
<keyword evidence="6" id="KW-1185">Reference proteome</keyword>
<proteinExistence type="predicted"/>
<accession>A0AAJ0CJ47</accession>
<organism evidence="5 6">
    <name type="scientific">Conoideocrella luteorostrata</name>
    <dbReference type="NCBI Taxonomy" id="1105319"/>
    <lineage>
        <taxon>Eukaryota</taxon>
        <taxon>Fungi</taxon>
        <taxon>Dikarya</taxon>
        <taxon>Ascomycota</taxon>
        <taxon>Pezizomycotina</taxon>
        <taxon>Sordariomycetes</taxon>
        <taxon>Hypocreomycetidae</taxon>
        <taxon>Hypocreales</taxon>
        <taxon>Clavicipitaceae</taxon>
        <taxon>Conoideocrella</taxon>
    </lineage>
</organism>
<comment type="caution">
    <text evidence="5">The sequence shown here is derived from an EMBL/GenBank/DDBJ whole genome shotgun (WGS) entry which is preliminary data.</text>
</comment>
<dbReference type="AlphaFoldDB" id="A0AAJ0CJ47"/>
<dbReference type="SUPFAM" id="SSF56399">
    <property type="entry name" value="ADP-ribosylation"/>
    <property type="match status" value="1"/>
</dbReference>
<feature type="non-terminal residue" evidence="5">
    <location>
        <position position="90"/>
    </location>
</feature>
<evidence type="ECO:0000256" key="1">
    <source>
        <dbReference type="ARBA" id="ARBA00022656"/>
    </source>
</evidence>
<evidence type="ECO:0000313" key="5">
    <source>
        <dbReference type="EMBL" id="KAK2592788.1"/>
    </source>
</evidence>
<evidence type="ECO:0000256" key="4">
    <source>
        <dbReference type="ARBA" id="ARBA00023157"/>
    </source>
</evidence>
<evidence type="ECO:0000256" key="3">
    <source>
        <dbReference type="ARBA" id="ARBA00023026"/>
    </source>
</evidence>
<dbReference type="EMBL" id="JASWJB010000245">
    <property type="protein sequence ID" value="KAK2592788.1"/>
    <property type="molecule type" value="Genomic_DNA"/>
</dbReference>
<name>A0AAJ0CJ47_9HYPO</name>
<evidence type="ECO:0000256" key="2">
    <source>
        <dbReference type="ARBA" id="ARBA00022729"/>
    </source>
</evidence>
<keyword evidence="4" id="KW-1015">Disulfide bond</keyword>
<keyword evidence="1" id="KW-0800">Toxin</keyword>
<dbReference type="Gene3D" id="3.90.210.10">
    <property type="entry name" value="Heat-Labile Enterotoxin, subunit A"/>
    <property type="match status" value="1"/>
</dbReference>
<dbReference type="GO" id="GO:0090729">
    <property type="term" value="F:toxin activity"/>
    <property type="evidence" value="ECO:0007669"/>
    <property type="project" value="UniProtKB-KW"/>
</dbReference>
<dbReference type="InterPro" id="IPR001144">
    <property type="entry name" value="Enterotoxin_A"/>
</dbReference>
<keyword evidence="2" id="KW-0732">Signal</keyword>
<sequence length="90" mass="10449">MDTTIYVSTTSDLELATRLYKGCWVYEIHAMPNFIDLNGSLKHYSHSPEQKEFSVIGGIYWSQVVAWTKNSRENQGTKSLEPSEYLWQLE</sequence>
<protein>
    <submittedName>
        <fullName evidence="5">Uncharacterized protein</fullName>
    </submittedName>
</protein>
<keyword evidence="3" id="KW-0843">Virulence</keyword>